<dbReference type="STRING" id="2045.KR76_11880"/>
<organism evidence="1 2">
    <name type="scientific">Nocardioides simplex</name>
    <name type="common">Arthrobacter simplex</name>
    <dbReference type="NCBI Taxonomy" id="2045"/>
    <lineage>
        <taxon>Bacteria</taxon>
        <taxon>Bacillati</taxon>
        <taxon>Actinomycetota</taxon>
        <taxon>Actinomycetes</taxon>
        <taxon>Propionibacteriales</taxon>
        <taxon>Nocardioidaceae</taxon>
        <taxon>Pimelobacter</taxon>
    </lineage>
</organism>
<dbReference type="Proteomes" id="UP000030300">
    <property type="component" value="Chromosome"/>
</dbReference>
<dbReference type="RefSeq" id="WP_038678508.1">
    <property type="nucleotide sequence ID" value="NZ_BJMC01000008.1"/>
</dbReference>
<dbReference type="HOGENOM" id="CLU_109360_1_1_11"/>
<reference evidence="1 2" key="1">
    <citation type="journal article" date="2015" name="Genome Announc.">
        <title>Complete Genome Sequence of Steroid-Transforming Nocardioides simplex VKM Ac-2033D.</title>
        <authorList>
            <person name="Shtratnikova V.Y."/>
            <person name="Schelkunov M.I."/>
            <person name="Pekov Y.A."/>
            <person name="Fokina V.V."/>
            <person name="Logacheva M.D."/>
            <person name="Sokolov S.L."/>
            <person name="Bragin E.Y."/>
            <person name="Ashapkin V.V."/>
            <person name="Donova M.V."/>
        </authorList>
    </citation>
    <scope>NUCLEOTIDE SEQUENCE [LARGE SCALE GENOMIC DNA]</scope>
    <source>
        <strain evidence="1 2">VKM Ac-2033D</strain>
    </source>
</reference>
<dbReference type="eggNOG" id="ENOG5032Z7M">
    <property type="taxonomic scope" value="Bacteria"/>
</dbReference>
<keyword evidence="1" id="KW-0472">Membrane</keyword>
<dbReference type="AlphaFoldDB" id="A0A0A1DPF9"/>
<dbReference type="Pfam" id="PF11292">
    <property type="entry name" value="DUF3093"/>
    <property type="match status" value="1"/>
</dbReference>
<dbReference type="GeneID" id="96609581"/>
<keyword evidence="1" id="KW-0812">Transmembrane</keyword>
<accession>A0A0A1DPF9</accession>
<dbReference type="EMBL" id="CP009896">
    <property type="protein sequence ID" value="AIY17280.1"/>
    <property type="molecule type" value="Genomic_DNA"/>
</dbReference>
<sequence>MSERAASGYQERLRVPLRWWAQGTMLIASLWLVLIVALDPKAPWLAWLITGLALAALTAALRAYGGARVVVGDGWFRAGRARIETSYVGTVQALDAEQTRRVSGPEADARAFLVLRPYLKQSVKVEITDPADPAPYWLVSSRHPKALAGALDAARTNGTTRA</sequence>
<evidence type="ECO:0000313" key="1">
    <source>
        <dbReference type="EMBL" id="AIY17280.1"/>
    </source>
</evidence>
<dbReference type="InterPro" id="IPR021443">
    <property type="entry name" value="DUF3093"/>
</dbReference>
<evidence type="ECO:0000313" key="2">
    <source>
        <dbReference type="Proteomes" id="UP000030300"/>
    </source>
</evidence>
<dbReference type="OrthoDB" id="3217020at2"/>
<name>A0A0A1DPF9_NOCSI</name>
<dbReference type="KEGG" id="psim:KR76_11880"/>
<keyword evidence="2" id="KW-1185">Reference proteome</keyword>
<proteinExistence type="predicted"/>
<gene>
    <name evidence="1" type="ORF">KR76_11880</name>
</gene>
<protein>
    <submittedName>
        <fullName evidence="1">Putative conserved alanine rich transmembrane protein</fullName>
    </submittedName>
</protein>